<dbReference type="STRING" id="2656787.A0A370T9R3"/>
<dbReference type="RefSeq" id="XP_031864933.1">
    <property type="nucleotide sequence ID" value="XM_032018909.1"/>
</dbReference>
<protein>
    <recommendedName>
        <fullName evidence="4">Zn(2)-C6 fungal-type domain-containing protein</fullName>
    </recommendedName>
</protein>
<feature type="compositionally biased region" description="Basic residues" evidence="1">
    <location>
        <begin position="434"/>
        <end position="475"/>
    </location>
</feature>
<evidence type="ECO:0000256" key="1">
    <source>
        <dbReference type="SAM" id="MobiDB-lite"/>
    </source>
</evidence>
<name>A0A370T9R3_9HELO</name>
<dbReference type="GO" id="GO:0000981">
    <property type="term" value="F:DNA-binding transcription factor activity, RNA polymerase II-specific"/>
    <property type="evidence" value="ECO:0007669"/>
    <property type="project" value="InterPro"/>
</dbReference>
<sequence length="869" mass="96090">MAGDKDTEMKDTFEGSEDETGNMPPSPFKSWTEYEAYHGGMMSQPQRGGNRFALGPSSTPDAFLPVSGTQHTEPTTRSRRRSETPGLLQSSTEQEAADDGQMSRPQVEGDPVPRRSTTYPEVGFFKYPNTGPRLRSQGRGGKLPSPIAQGPPKGPRPARLNLPREANLGPNDDPRSAIMDHPRLDWETREQWANRVRYAQQNVGYMSKPCIPTVKEATVLAKDLHHGEARVDDRMRVKNRMETQHAHKMDKKHREYNRTYTQRWYADKKLRQERNAEIDRQLLEEVRAWQERTGQPREPTPDPAEDSGDSYYTHEYEFSGWPGPILPLACLYCQRNKRHCTIPDDGGFPCLQCVNYKQDCKTTPVGPRMRGTTPNSVYTKADPLNTVLRSTMTTRAVSKSAAPEGASKVSDPERATPKSATPEAVSESAPPKRPAFKHPATKRAPTKRAPTKRAPAKRPLPKRASTKRAPTKRALSKLSTVQNAGSASPESADPETTKPQTADPEETDWASWLDQGQQTNSPQGSPQMGGTDPTLMAREPKGKGPEVAVAEGDDRCRNCIEKNRMCNPPNKPCWDCILFEESHLCDGSNPENDNMADEQDIALFQNLQEYLADPSPQEDLYSEEGGYFDNAYGDTMTAREQLERLEEIMRENSLYPPLPVPDPLRIFSTTWAEAQLQHAGESAMAGQEPGDQVPEHFQQQEIPAARTESALGNQASGNQVLQAALPGDQCPDTMDGVENEYDESNIDPMLLHADPLQFFATLTDEQLLNASRYDTLGREIGRLEAGQIPGGESSAAAAAGHVSPYTQSPQAQSPYQLLPGARDVSADHEQIQGRMAHAGSAEEAQELAELLSRIERGPDGSCLDDPDSS</sequence>
<dbReference type="OrthoDB" id="3558301at2759"/>
<dbReference type="EMBL" id="NPIC01000015">
    <property type="protein sequence ID" value="RDL30408.1"/>
    <property type="molecule type" value="Genomic_DNA"/>
</dbReference>
<dbReference type="GO" id="GO:0008270">
    <property type="term" value="F:zinc ion binding"/>
    <property type="evidence" value="ECO:0007669"/>
    <property type="project" value="InterPro"/>
</dbReference>
<gene>
    <name evidence="2" type="ORF">BP5553_10286</name>
</gene>
<organism evidence="2 3">
    <name type="scientific">Venustampulla echinocandica</name>
    <dbReference type="NCBI Taxonomy" id="2656787"/>
    <lineage>
        <taxon>Eukaryota</taxon>
        <taxon>Fungi</taxon>
        <taxon>Dikarya</taxon>
        <taxon>Ascomycota</taxon>
        <taxon>Pezizomycotina</taxon>
        <taxon>Leotiomycetes</taxon>
        <taxon>Helotiales</taxon>
        <taxon>Pleuroascaceae</taxon>
        <taxon>Venustampulla</taxon>
    </lineage>
</organism>
<reference evidence="2 3" key="1">
    <citation type="journal article" date="2018" name="IMA Fungus">
        <title>IMA Genome-F 9: Draft genome sequence of Annulohypoxylon stygium, Aspergillus mulundensis, Berkeleyomyces basicola (syn. Thielaviopsis basicola), Ceratocystis smalleyi, two Cercospora beticola strains, Coleophoma cylindrospora, Fusarium fracticaudum, Phialophora cf. hyalina, and Morchella septimelata.</title>
        <authorList>
            <person name="Wingfield B.D."/>
            <person name="Bills G.F."/>
            <person name="Dong Y."/>
            <person name="Huang W."/>
            <person name="Nel W.J."/>
            <person name="Swalarsk-Parry B.S."/>
            <person name="Vaghefi N."/>
            <person name="Wilken P.M."/>
            <person name="An Z."/>
            <person name="de Beer Z.W."/>
            <person name="De Vos L."/>
            <person name="Chen L."/>
            <person name="Duong T.A."/>
            <person name="Gao Y."/>
            <person name="Hammerbacher A."/>
            <person name="Kikkert J.R."/>
            <person name="Li Y."/>
            <person name="Li H."/>
            <person name="Li K."/>
            <person name="Li Q."/>
            <person name="Liu X."/>
            <person name="Ma X."/>
            <person name="Naidoo K."/>
            <person name="Pethybridge S.J."/>
            <person name="Sun J."/>
            <person name="Steenkamp E.T."/>
            <person name="van der Nest M.A."/>
            <person name="van Wyk S."/>
            <person name="Wingfield M.J."/>
            <person name="Xiong C."/>
            <person name="Yue Q."/>
            <person name="Zhang X."/>
        </authorList>
    </citation>
    <scope>NUCLEOTIDE SEQUENCE [LARGE SCALE GENOMIC DNA]</scope>
    <source>
        <strain evidence="2 3">BP 5553</strain>
    </source>
</reference>
<feature type="compositionally biased region" description="Basic and acidic residues" evidence="1">
    <location>
        <begin position="172"/>
        <end position="181"/>
    </location>
</feature>
<feature type="compositionally biased region" description="Polar residues" evidence="1">
    <location>
        <begin position="514"/>
        <end position="528"/>
    </location>
</feature>
<dbReference type="Proteomes" id="UP000254866">
    <property type="component" value="Unassembled WGS sequence"/>
</dbReference>
<evidence type="ECO:0000313" key="3">
    <source>
        <dbReference type="Proteomes" id="UP000254866"/>
    </source>
</evidence>
<feature type="region of interest" description="Disordered" evidence="1">
    <location>
        <begin position="791"/>
        <end position="813"/>
    </location>
</feature>
<evidence type="ECO:0000313" key="2">
    <source>
        <dbReference type="EMBL" id="RDL30408.1"/>
    </source>
</evidence>
<dbReference type="InterPro" id="IPR036864">
    <property type="entry name" value="Zn2-C6_fun-type_DNA-bd_sf"/>
</dbReference>
<feature type="region of interest" description="Disordered" evidence="1">
    <location>
        <begin position="393"/>
        <end position="549"/>
    </location>
</feature>
<feature type="region of interest" description="Disordered" evidence="1">
    <location>
        <begin position="1"/>
        <end position="181"/>
    </location>
</feature>
<feature type="region of interest" description="Disordered" evidence="1">
    <location>
        <begin position="287"/>
        <end position="311"/>
    </location>
</feature>
<feature type="compositionally biased region" description="Basic and acidic residues" evidence="1">
    <location>
        <begin position="1"/>
        <end position="13"/>
    </location>
</feature>
<dbReference type="GeneID" id="43603135"/>
<accession>A0A370T9R3</accession>
<evidence type="ECO:0008006" key="4">
    <source>
        <dbReference type="Google" id="ProtNLM"/>
    </source>
</evidence>
<dbReference type="SUPFAM" id="SSF57701">
    <property type="entry name" value="Zn2/Cys6 DNA-binding domain"/>
    <property type="match status" value="1"/>
</dbReference>
<keyword evidence="3" id="KW-1185">Reference proteome</keyword>
<proteinExistence type="predicted"/>
<comment type="caution">
    <text evidence="2">The sequence shown here is derived from an EMBL/GenBank/DDBJ whole genome shotgun (WGS) entry which is preliminary data.</text>
</comment>
<dbReference type="AlphaFoldDB" id="A0A370T9R3"/>
<feature type="compositionally biased region" description="Polar residues" evidence="1">
    <location>
        <begin position="477"/>
        <end position="489"/>
    </location>
</feature>
<feature type="compositionally biased region" description="Polar residues" evidence="1">
    <location>
        <begin position="804"/>
        <end position="813"/>
    </location>
</feature>